<evidence type="ECO:0000313" key="1">
    <source>
        <dbReference type="Ensembl" id="ENSANAP00000003407.1"/>
    </source>
</evidence>
<dbReference type="Ensembl" id="ENSANAT00000021043.1">
    <property type="protein sequence ID" value="ENSANAP00000003407.1"/>
    <property type="gene ID" value="ENSANAG00000019650.1"/>
</dbReference>
<accession>A0A2K5C3Z8</accession>
<name>A0A2K5C3Z8_AOTNA</name>
<dbReference type="GeneTree" id="ENSGT00910000147401"/>
<protein>
    <submittedName>
        <fullName evidence="1">Uncharacterized protein</fullName>
    </submittedName>
</protein>
<dbReference type="Proteomes" id="UP000233020">
    <property type="component" value="Unplaced"/>
</dbReference>
<dbReference type="OMA" id="CPSHGCQ"/>
<keyword evidence="2" id="KW-1185">Reference proteome</keyword>
<evidence type="ECO:0000313" key="2">
    <source>
        <dbReference type="Proteomes" id="UP000233020"/>
    </source>
</evidence>
<sequence>MNQKLLCPSHGCQTLVPPHWVLPCGPHPIDQEPRREGRAACGGTVSPLCFKGSWRLLTLSSFASRDSIFTG</sequence>
<proteinExistence type="predicted"/>
<reference evidence="1" key="2">
    <citation type="submission" date="2025-09" db="UniProtKB">
        <authorList>
            <consortium name="Ensembl"/>
        </authorList>
    </citation>
    <scope>IDENTIFICATION</scope>
</reference>
<organism evidence="1 2">
    <name type="scientific">Aotus nancymaae</name>
    <name type="common">Ma's night monkey</name>
    <dbReference type="NCBI Taxonomy" id="37293"/>
    <lineage>
        <taxon>Eukaryota</taxon>
        <taxon>Metazoa</taxon>
        <taxon>Chordata</taxon>
        <taxon>Craniata</taxon>
        <taxon>Vertebrata</taxon>
        <taxon>Euteleostomi</taxon>
        <taxon>Mammalia</taxon>
        <taxon>Eutheria</taxon>
        <taxon>Euarchontoglires</taxon>
        <taxon>Primates</taxon>
        <taxon>Haplorrhini</taxon>
        <taxon>Platyrrhini</taxon>
        <taxon>Aotidae</taxon>
        <taxon>Aotus</taxon>
    </lineage>
</organism>
<reference evidence="1" key="1">
    <citation type="submission" date="2025-08" db="UniProtKB">
        <authorList>
            <consortium name="Ensembl"/>
        </authorList>
    </citation>
    <scope>IDENTIFICATION</scope>
</reference>
<dbReference type="AlphaFoldDB" id="A0A2K5C3Z8"/>